<sequence length="374" mass="41467">MPDTLNTSIADVLNSAPWQPLELHLNKLKERIDASLNASHALRVKYRKELLADNPDLVNKISRPSESSLQLAQNAFKSGIIAASDGTVSPVPLLAGSKIQVGVVIVSSRGDVVDLVTRVFETELISNAKTAREYFSNLRNARSISNLLSRAIMLFGERKLLFDHYADWRFIHGELIPHELRTGAGKPAKNLPLTFELMYKYIESKNFIAVSEASDDIDILNAAILLQPGEYIVIRSLQDSLNTFLYGDSDTGQAAANFIDSDKKRFREFIASAGPKVAVVLVKAGIKPFLIECHVDKIEEAVSMFLIDALWVRGLAVDGSDFSIRGFPFHIDLADQVARTLFKGSDFRNLVETCLYECGIEAGLFDIDPRRLRG</sequence>
<protein>
    <recommendedName>
        <fullName evidence="3">NurA domain-containing protein</fullName>
    </recommendedName>
</protein>
<name>A0A1I0C8A6_9FIRM</name>
<accession>A0A1I0C8A6</accession>
<keyword evidence="2" id="KW-1185">Reference proteome</keyword>
<dbReference type="STRING" id="1120990.SAMN03080614_10637"/>
<reference evidence="2" key="1">
    <citation type="submission" date="2016-10" db="EMBL/GenBank/DDBJ databases">
        <authorList>
            <person name="Varghese N."/>
            <person name="Submissions S."/>
        </authorList>
    </citation>
    <scope>NUCLEOTIDE SEQUENCE [LARGE SCALE GENOMIC DNA]</scope>
    <source>
        <strain evidence="2">DSM 13577</strain>
    </source>
</reference>
<dbReference type="AlphaFoldDB" id="A0A1I0C8A6"/>
<evidence type="ECO:0000313" key="2">
    <source>
        <dbReference type="Proteomes" id="UP000243819"/>
    </source>
</evidence>
<dbReference type="EMBL" id="FOIF01000063">
    <property type="protein sequence ID" value="SET15756.1"/>
    <property type="molecule type" value="Genomic_DNA"/>
</dbReference>
<evidence type="ECO:0000313" key="1">
    <source>
        <dbReference type="EMBL" id="SET15756.1"/>
    </source>
</evidence>
<proteinExistence type="predicted"/>
<gene>
    <name evidence="1" type="ORF">SAMN03080614_10637</name>
</gene>
<dbReference type="OrthoDB" id="263950at2"/>
<evidence type="ECO:0008006" key="3">
    <source>
        <dbReference type="Google" id="ProtNLM"/>
    </source>
</evidence>
<dbReference type="Proteomes" id="UP000243819">
    <property type="component" value="Unassembled WGS sequence"/>
</dbReference>
<organism evidence="1 2">
    <name type="scientific">Anaerobranca gottschalkii DSM 13577</name>
    <dbReference type="NCBI Taxonomy" id="1120990"/>
    <lineage>
        <taxon>Bacteria</taxon>
        <taxon>Bacillati</taxon>
        <taxon>Bacillota</taxon>
        <taxon>Clostridia</taxon>
        <taxon>Eubacteriales</taxon>
        <taxon>Proteinivoracaceae</taxon>
        <taxon>Anaerobranca</taxon>
    </lineage>
</organism>
<dbReference type="RefSeq" id="WP_091351417.1">
    <property type="nucleotide sequence ID" value="NZ_FOIF01000063.1"/>
</dbReference>